<dbReference type="STRING" id="417373.GCA_001570685_00806"/>
<feature type="domain" description="Penicillin-binding protein dimerisation" evidence="12">
    <location>
        <begin position="49"/>
        <end position="277"/>
    </location>
</feature>
<evidence type="ECO:0000256" key="9">
    <source>
        <dbReference type="ARBA" id="ARBA00023316"/>
    </source>
</evidence>
<keyword evidence="8 10" id="KW-0472">Membrane</keyword>
<dbReference type="SUPFAM" id="SSF56519">
    <property type="entry name" value="Penicillin binding protein dimerisation domain"/>
    <property type="match status" value="1"/>
</dbReference>
<evidence type="ECO:0000256" key="6">
    <source>
        <dbReference type="ARBA" id="ARBA00022984"/>
    </source>
</evidence>
<evidence type="ECO:0000256" key="1">
    <source>
        <dbReference type="ARBA" id="ARBA00004162"/>
    </source>
</evidence>
<evidence type="ECO:0000256" key="4">
    <source>
        <dbReference type="ARBA" id="ARBA00022692"/>
    </source>
</evidence>
<comment type="subcellular location">
    <subcellularLocation>
        <location evidence="1">Cell membrane</location>
        <topology evidence="1">Single-pass membrane protein</topology>
    </subcellularLocation>
</comment>
<dbReference type="Gene3D" id="3.40.710.10">
    <property type="entry name" value="DD-peptidase/beta-lactamase superfamily"/>
    <property type="match status" value="1"/>
</dbReference>
<keyword evidence="7 10" id="KW-1133">Transmembrane helix</keyword>
<evidence type="ECO:0000259" key="12">
    <source>
        <dbReference type="Pfam" id="PF03717"/>
    </source>
</evidence>
<evidence type="ECO:0000313" key="14">
    <source>
        <dbReference type="Proteomes" id="UP000051084"/>
    </source>
</evidence>
<dbReference type="InterPro" id="IPR036138">
    <property type="entry name" value="PBP_dimer_sf"/>
</dbReference>
<dbReference type="InterPro" id="IPR001460">
    <property type="entry name" value="PCN-bd_Tpept"/>
</dbReference>
<evidence type="ECO:0000313" key="13">
    <source>
        <dbReference type="EMBL" id="KRL95640.1"/>
    </source>
</evidence>
<feature type="transmembrane region" description="Helical" evidence="10">
    <location>
        <begin position="7"/>
        <end position="25"/>
    </location>
</feature>
<dbReference type="PANTHER" id="PTHR30627:SF2">
    <property type="entry name" value="PEPTIDOGLYCAN D,D-TRANSPEPTIDASE MRDA"/>
    <property type="match status" value="1"/>
</dbReference>
<dbReference type="PATRIC" id="fig|1423742.4.peg.773"/>
<dbReference type="AlphaFoldDB" id="A0A0R1UWH8"/>
<evidence type="ECO:0000256" key="7">
    <source>
        <dbReference type="ARBA" id="ARBA00022989"/>
    </source>
</evidence>
<keyword evidence="3" id="KW-1003">Cell membrane</keyword>
<keyword evidence="9" id="KW-0961">Cell wall biogenesis/degradation</keyword>
<protein>
    <submittedName>
        <fullName evidence="13">Penicillin binding protein 2B</fullName>
    </submittedName>
</protein>
<reference evidence="13 14" key="1">
    <citation type="journal article" date="2015" name="Genome Announc.">
        <title>Expanding the biotechnology potential of lactobacilli through comparative genomics of 213 strains and associated genera.</title>
        <authorList>
            <person name="Sun Z."/>
            <person name="Harris H.M."/>
            <person name="McCann A."/>
            <person name="Guo C."/>
            <person name="Argimon S."/>
            <person name="Zhang W."/>
            <person name="Yang X."/>
            <person name="Jeffery I.B."/>
            <person name="Cooney J.C."/>
            <person name="Kagawa T.F."/>
            <person name="Liu W."/>
            <person name="Song Y."/>
            <person name="Salvetti E."/>
            <person name="Wrobel A."/>
            <person name="Rasinkangas P."/>
            <person name="Parkhill J."/>
            <person name="Rea M.C."/>
            <person name="O'Sullivan O."/>
            <person name="Ritari J."/>
            <person name="Douillard F.P."/>
            <person name="Paul Ross R."/>
            <person name="Yang R."/>
            <person name="Briner A.E."/>
            <person name="Felis G.E."/>
            <person name="de Vos W.M."/>
            <person name="Barrangou R."/>
            <person name="Klaenhammer T.R."/>
            <person name="Caufield P.W."/>
            <person name="Cui Y."/>
            <person name="Zhang H."/>
            <person name="O'Toole P.W."/>
        </authorList>
    </citation>
    <scope>NUCLEOTIDE SEQUENCE [LARGE SCALE GENOMIC DNA]</scope>
    <source>
        <strain evidence="13 14">DSM 18793</strain>
    </source>
</reference>
<evidence type="ECO:0000259" key="11">
    <source>
        <dbReference type="Pfam" id="PF00905"/>
    </source>
</evidence>
<keyword evidence="14" id="KW-1185">Reference proteome</keyword>
<dbReference type="Gene3D" id="1.10.10.1230">
    <property type="entry name" value="Penicillin-binding protein, N-terminal non-catalytic domain, head sub-domain"/>
    <property type="match status" value="1"/>
</dbReference>
<gene>
    <name evidence="13" type="ORF">FC21_GL000744</name>
</gene>
<sequence>MPTRLHVLLWITVALMGMLVIRLFYMQIIHGNYYQSAVRSSNTTTRTANVQRGLIYDANRHALVRNDAQRSITYTKNSGTSSQDVYRLANRLSKYLQVDTDNLSLVDQRAYYLADPAHYRAILKLVHPAESTTSAQQYQLAMKYLKQHAKQYQLSAAEKNRAKLYAMMNSSYTLSTTILKRDDVTDDEIAQIGEHIAQLPGIKVGTAWRRDYQSDAVKSLTGTVSTNGLPSDELKSLLAQGYARNDSVGISLLEKQYQGVLAGTKATTTITTNGQRVTKERVKYPGKAGDSLVLTIDYKFQQKVQQILEQHYGAAGIAYSHGAYAVVMNPNTGAVYALAGIDRNPKTGDQTLDTTGAITQSMTMGSVVKGATVLAGLMEKVITPENNTLYDSPIKVAGTPAKSSWFNKSGKSSIPLTAAQALGYSSNSYMMQIVMKIAGFDYHPGAQLSMNPDIFVKMRKYYNMFGLGVPTGIDLPNEARGLEGASGQANIGSALDLSYGNYDQYTVMQLAQYMSTIANDGKRMQPYLVQQIRQTTATGGLGAVVATTKPKVQANLPIPQSYFDVVHDGLYQVTHGTSSNTTARQLAGVSPSVSGKTGTAETFSEGHETTTLSFAGYAPSDKPQVVVALAIDGATNDNSGANIDMAKDIFNAYWDMVKARN</sequence>
<evidence type="ECO:0000256" key="8">
    <source>
        <dbReference type="ARBA" id="ARBA00023136"/>
    </source>
</evidence>
<keyword evidence="4 10" id="KW-0812">Transmembrane</keyword>
<dbReference type="Proteomes" id="UP000051084">
    <property type="component" value="Unassembled WGS sequence"/>
</dbReference>
<dbReference type="EMBL" id="AZGC01000018">
    <property type="protein sequence ID" value="KRL95640.1"/>
    <property type="molecule type" value="Genomic_DNA"/>
</dbReference>
<dbReference type="SUPFAM" id="SSF56601">
    <property type="entry name" value="beta-lactamase/transpeptidase-like"/>
    <property type="match status" value="1"/>
</dbReference>
<dbReference type="GO" id="GO:0008658">
    <property type="term" value="F:penicillin binding"/>
    <property type="evidence" value="ECO:0007669"/>
    <property type="project" value="InterPro"/>
</dbReference>
<dbReference type="Gene3D" id="3.90.1310.10">
    <property type="entry name" value="Penicillin-binding protein 2a (Domain 2)"/>
    <property type="match status" value="1"/>
</dbReference>
<dbReference type="Pfam" id="PF03717">
    <property type="entry name" value="PBP_dimer"/>
    <property type="match status" value="1"/>
</dbReference>
<dbReference type="PANTHER" id="PTHR30627">
    <property type="entry name" value="PEPTIDOGLYCAN D,D-TRANSPEPTIDASE"/>
    <property type="match status" value="1"/>
</dbReference>
<feature type="domain" description="Penicillin-binding protein transpeptidase" evidence="11">
    <location>
        <begin position="324"/>
        <end position="649"/>
    </location>
</feature>
<dbReference type="GO" id="GO:0071972">
    <property type="term" value="F:peptidoglycan L,D-transpeptidase activity"/>
    <property type="evidence" value="ECO:0007669"/>
    <property type="project" value="TreeGrafter"/>
</dbReference>
<name>A0A0R1UWH8_9LACO</name>
<comment type="similarity">
    <text evidence="2">Belongs to the transpeptidase family.</text>
</comment>
<organism evidence="13 14">
    <name type="scientific">Limosilactobacillus equigenerosi DSM 18793 = JCM 14505</name>
    <dbReference type="NCBI Taxonomy" id="1423742"/>
    <lineage>
        <taxon>Bacteria</taxon>
        <taxon>Bacillati</taxon>
        <taxon>Bacillota</taxon>
        <taxon>Bacilli</taxon>
        <taxon>Lactobacillales</taxon>
        <taxon>Lactobacillaceae</taxon>
        <taxon>Limosilactobacillus</taxon>
    </lineage>
</organism>
<evidence type="ECO:0000256" key="2">
    <source>
        <dbReference type="ARBA" id="ARBA00007171"/>
    </source>
</evidence>
<dbReference type="InterPro" id="IPR005311">
    <property type="entry name" value="PBP_dimer"/>
</dbReference>
<dbReference type="GO" id="GO:0005886">
    <property type="term" value="C:plasma membrane"/>
    <property type="evidence" value="ECO:0007669"/>
    <property type="project" value="UniProtKB-SubCell"/>
</dbReference>
<proteinExistence type="inferred from homology"/>
<evidence type="ECO:0000256" key="10">
    <source>
        <dbReference type="SAM" id="Phobius"/>
    </source>
</evidence>
<comment type="caution">
    <text evidence="13">The sequence shown here is derived from an EMBL/GenBank/DDBJ whole genome shotgun (WGS) entry which is preliminary data.</text>
</comment>
<dbReference type="GO" id="GO:0009252">
    <property type="term" value="P:peptidoglycan biosynthetic process"/>
    <property type="evidence" value="ECO:0007669"/>
    <property type="project" value="UniProtKB-KW"/>
</dbReference>
<evidence type="ECO:0000256" key="3">
    <source>
        <dbReference type="ARBA" id="ARBA00022475"/>
    </source>
</evidence>
<keyword evidence="6" id="KW-0573">Peptidoglycan synthesis</keyword>
<dbReference type="Pfam" id="PF00905">
    <property type="entry name" value="Transpeptidase"/>
    <property type="match status" value="1"/>
</dbReference>
<dbReference type="InterPro" id="IPR050515">
    <property type="entry name" value="Beta-lactam/transpept"/>
</dbReference>
<dbReference type="GO" id="GO:0071555">
    <property type="term" value="P:cell wall organization"/>
    <property type="evidence" value="ECO:0007669"/>
    <property type="project" value="UniProtKB-KW"/>
</dbReference>
<keyword evidence="5" id="KW-0133">Cell shape</keyword>
<accession>A0A0R1UWH8</accession>
<dbReference type="InterPro" id="IPR012338">
    <property type="entry name" value="Beta-lactam/transpept-like"/>
</dbReference>
<dbReference type="GO" id="GO:0008360">
    <property type="term" value="P:regulation of cell shape"/>
    <property type="evidence" value="ECO:0007669"/>
    <property type="project" value="UniProtKB-KW"/>
</dbReference>
<evidence type="ECO:0000256" key="5">
    <source>
        <dbReference type="ARBA" id="ARBA00022960"/>
    </source>
</evidence>